<proteinExistence type="predicted"/>
<organism evidence="1 2">
    <name type="scientific">Candidatus Fimimorpha faecalis</name>
    <dbReference type="NCBI Taxonomy" id="2840824"/>
    <lineage>
        <taxon>Bacteria</taxon>
        <taxon>Bacillati</taxon>
        <taxon>Bacillota</taxon>
        <taxon>Clostridia</taxon>
        <taxon>Eubacteriales</taxon>
        <taxon>Candidatus Fimimorpha</taxon>
    </lineage>
</organism>
<accession>A0A9D1EES7</accession>
<name>A0A9D1EES7_9FIRM</name>
<dbReference type="AlphaFoldDB" id="A0A9D1EES7"/>
<reference evidence="1" key="1">
    <citation type="submission" date="2020-10" db="EMBL/GenBank/DDBJ databases">
        <authorList>
            <person name="Gilroy R."/>
        </authorList>
    </citation>
    <scope>NUCLEOTIDE SEQUENCE</scope>
    <source>
        <strain evidence="1">ChiW13-3771</strain>
    </source>
</reference>
<comment type="caution">
    <text evidence="1">The sequence shown here is derived from an EMBL/GenBank/DDBJ whole genome shotgun (WGS) entry which is preliminary data.</text>
</comment>
<reference evidence="1" key="2">
    <citation type="journal article" date="2021" name="PeerJ">
        <title>Extensive microbial diversity within the chicken gut microbiome revealed by metagenomics and culture.</title>
        <authorList>
            <person name="Gilroy R."/>
            <person name="Ravi A."/>
            <person name="Getino M."/>
            <person name="Pursley I."/>
            <person name="Horton D.L."/>
            <person name="Alikhan N.F."/>
            <person name="Baker D."/>
            <person name="Gharbi K."/>
            <person name="Hall N."/>
            <person name="Watson M."/>
            <person name="Adriaenssens E.M."/>
            <person name="Foster-Nyarko E."/>
            <person name="Jarju S."/>
            <person name="Secka A."/>
            <person name="Antonio M."/>
            <person name="Oren A."/>
            <person name="Chaudhuri R.R."/>
            <person name="La Ragione R."/>
            <person name="Hildebrand F."/>
            <person name="Pallen M.J."/>
        </authorList>
    </citation>
    <scope>NUCLEOTIDE SEQUENCE</scope>
    <source>
        <strain evidence="1">ChiW13-3771</strain>
    </source>
</reference>
<dbReference type="Proteomes" id="UP000824201">
    <property type="component" value="Unassembled WGS sequence"/>
</dbReference>
<evidence type="ECO:0000313" key="1">
    <source>
        <dbReference type="EMBL" id="HIR88835.1"/>
    </source>
</evidence>
<sequence length="65" mass="7432">MLKSSVRTNEVPVMGMEEWAQVVVAFIDLKQSKFIHSNTIGISCMTKKAHFQIRRKETPKLNGKI</sequence>
<evidence type="ECO:0000313" key="2">
    <source>
        <dbReference type="Proteomes" id="UP000824201"/>
    </source>
</evidence>
<dbReference type="EMBL" id="DVHN01000101">
    <property type="protein sequence ID" value="HIR88835.1"/>
    <property type="molecule type" value="Genomic_DNA"/>
</dbReference>
<protein>
    <submittedName>
        <fullName evidence="1">Uncharacterized protein</fullName>
    </submittedName>
</protein>
<gene>
    <name evidence="1" type="ORF">IAC96_07800</name>
</gene>